<dbReference type="AlphaFoldDB" id="A0A2Z6DVV0"/>
<reference evidence="5 6" key="1">
    <citation type="submission" date="2018-04" db="EMBL/GenBank/DDBJ databases">
        <title>Complete genome sequence of Hydrogenophilus thermoluteolus TH-1.</title>
        <authorList>
            <person name="Arai H."/>
        </authorList>
    </citation>
    <scope>NUCLEOTIDE SEQUENCE [LARGE SCALE GENOMIC DNA]</scope>
    <source>
        <strain evidence="5 6">TH-1</strain>
    </source>
</reference>
<dbReference type="HAMAP" id="MF_00528">
    <property type="entry name" value="Maf"/>
    <property type="match status" value="1"/>
</dbReference>
<comment type="catalytic activity">
    <reaction evidence="4">
        <text>dTTP + H2O = dTMP + diphosphate + H(+)</text>
        <dbReference type="Rhea" id="RHEA:28534"/>
        <dbReference type="ChEBI" id="CHEBI:15377"/>
        <dbReference type="ChEBI" id="CHEBI:15378"/>
        <dbReference type="ChEBI" id="CHEBI:33019"/>
        <dbReference type="ChEBI" id="CHEBI:37568"/>
        <dbReference type="ChEBI" id="CHEBI:63528"/>
        <dbReference type="EC" id="3.6.1.9"/>
    </reaction>
</comment>
<dbReference type="Gene3D" id="3.90.950.10">
    <property type="match status" value="1"/>
</dbReference>
<comment type="cofactor">
    <cofactor evidence="1 4">
        <name>a divalent metal cation</name>
        <dbReference type="ChEBI" id="CHEBI:60240"/>
    </cofactor>
</comment>
<dbReference type="EC" id="3.6.1.9" evidence="4"/>
<keyword evidence="2 4" id="KW-0378">Hydrolase</keyword>
<dbReference type="KEGG" id="htl:HPTL_0218"/>
<comment type="catalytic activity">
    <reaction evidence="4">
        <text>UTP + H2O = UMP + diphosphate + H(+)</text>
        <dbReference type="Rhea" id="RHEA:29395"/>
        <dbReference type="ChEBI" id="CHEBI:15377"/>
        <dbReference type="ChEBI" id="CHEBI:15378"/>
        <dbReference type="ChEBI" id="CHEBI:33019"/>
        <dbReference type="ChEBI" id="CHEBI:46398"/>
        <dbReference type="ChEBI" id="CHEBI:57865"/>
        <dbReference type="EC" id="3.6.1.9"/>
    </reaction>
</comment>
<evidence type="ECO:0000256" key="2">
    <source>
        <dbReference type="ARBA" id="ARBA00022801"/>
    </source>
</evidence>
<dbReference type="PANTHER" id="PTHR43213:SF5">
    <property type="entry name" value="BIFUNCTIONAL DTTP_UTP PYROPHOSPHATASE_METHYLTRANSFERASE PROTEIN-RELATED"/>
    <property type="match status" value="1"/>
</dbReference>
<dbReference type="InterPro" id="IPR003697">
    <property type="entry name" value="Maf-like"/>
</dbReference>
<keyword evidence="3 4" id="KW-0546">Nucleotide metabolism</keyword>
<keyword evidence="6" id="KW-1185">Reference proteome</keyword>
<dbReference type="Pfam" id="PF02545">
    <property type="entry name" value="Maf"/>
    <property type="match status" value="1"/>
</dbReference>
<evidence type="ECO:0000313" key="5">
    <source>
        <dbReference type="EMBL" id="BBD76488.1"/>
    </source>
</evidence>
<name>A0A2Z6DVV0_HYDTE</name>
<dbReference type="SUPFAM" id="SSF52972">
    <property type="entry name" value="ITPase-like"/>
    <property type="match status" value="1"/>
</dbReference>
<dbReference type="GO" id="GO:0009117">
    <property type="term" value="P:nucleotide metabolic process"/>
    <property type="evidence" value="ECO:0007669"/>
    <property type="project" value="UniProtKB-KW"/>
</dbReference>
<feature type="site" description="Important for substrate specificity" evidence="4">
    <location>
        <position position="172"/>
    </location>
</feature>
<dbReference type="EMBL" id="AP018558">
    <property type="protein sequence ID" value="BBD76488.1"/>
    <property type="molecule type" value="Genomic_DNA"/>
</dbReference>
<dbReference type="InterPro" id="IPR029001">
    <property type="entry name" value="ITPase-like_fam"/>
</dbReference>
<dbReference type="GO" id="GO:0005737">
    <property type="term" value="C:cytoplasm"/>
    <property type="evidence" value="ECO:0007669"/>
    <property type="project" value="UniProtKB-SubCell"/>
</dbReference>
<dbReference type="CDD" id="cd00555">
    <property type="entry name" value="Maf"/>
    <property type="match status" value="1"/>
</dbReference>
<comment type="similarity">
    <text evidence="4">Belongs to the Maf family. YhdE subfamily.</text>
</comment>
<comment type="caution">
    <text evidence="4">Lacks conserved residue(s) required for the propagation of feature annotation.</text>
</comment>
<feature type="active site" description="Proton acceptor" evidence="4">
    <location>
        <position position="89"/>
    </location>
</feature>
<comment type="subcellular location">
    <subcellularLocation>
        <location evidence="4">Cytoplasm</location>
    </subcellularLocation>
</comment>
<sequence>MNAPPRLYLASQSPRRQALLEQLRVPFTVLPTTNNAEWVDETPLAHETAQQYAIRLACAKARAGWDAWSQRSAPCEVTSAPAAVVLGADTTVALAGRILGKPKDADDAVAMLRALSDTTHDVITAVALTDGNRMEYAVSRSTVRFAPLPQAWITAYVASGEPLDKAGAYAYQGAAAAFIPEIRGSASGIIGLPLFETAELLARFGLGPHCVASLPE</sequence>
<accession>A0A2Z6DVV0</accession>
<dbReference type="OrthoDB" id="5292690at2"/>
<feature type="site" description="Important for substrate specificity" evidence="4">
    <location>
        <position position="90"/>
    </location>
</feature>
<gene>
    <name evidence="5" type="ORF">HPTL_0218</name>
</gene>
<evidence type="ECO:0000256" key="1">
    <source>
        <dbReference type="ARBA" id="ARBA00001968"/>
    </source>
</evidence>
<keyword evidence="4" id="KW-0963">Cytoplasm</keyword>
<evidence type="ECO:0000256" key="4">
    <source>
        <dbReference type="HAMAP-Rule" id="MF_00528"/>
    </source>
</evidence>
<protein>
    <recommendedName>
        <fullName evidence="4">dTTP/UTP pyrophosphatase</fullName>
        <shortName evidence="4">dTTPase/UTPase</shortName>
        <ecNumber evidence="4">3.6.1.9</ecNumber>
    </recommendedName>
    <alternativeName>
        <fullName evidence="4">Nucleoside triphosphate pyrophosphatase</fullName>
    </alternativeName>
    <alternativeName>
        <fullName evidence="4">Nucleotide pyrophosphatase</fullName>
        <shortName evidence="4">Nucleotide PPase</shortName>
    </alternativeName>
</protein>
<dbReference type="GO" id="GO:0036221">
    <property type="term" value="F:UTP diphosphatase activity"/>
    <property type="evidence" value="ECO:0007669"/>
    <property type="project" value="RHEA"/>
</dbReference>
<proteinExistence type="inferred from homology"/>
<dbReference type="GO" id="GO:0036218">
    <property type="term" value="F:dTTP diphosphatase activity"/>
    <property type="evidence" value="ECO:0007669"/>
    <property type="project" value="RHEA"/>
</dbReference>
<evidence type="ECO:0000313" key="6">
    <source>
        <dbReference type="Proteomes" id="UP000262004"/>
    </source>
</evidence>
<dbReference type="PANTHER" id="PTHR43213">
    <property type="entry name" value="BIFUNCTIONAL DTTP/UTP PYROPHOSPHATASE/METHYLTRANSFERASE PROTEIN-RELATED"/>
    <property type="match status" value="1"/>
</dbReference>
<dbReference type="NCBIfam" id="TIGR00172">
    <property type="entry name" value="maf"/>
    <property type="match status" value="1"/>
</dbReference>
<dbReference type="PIRSF" id="PIRSF006305">
    <property type="entry name" value="Maf"/>
    <property type="match status" value="1"/>
</dbReference>
<dbReference type="RefSeq" id="WP_119334325.1">
    <property type="nucleotide sequence ID" value="NZ_AP018558.1"/>
</dbReference>
<organism evidence="5 6">
    <name type="scientific">Hydrogenophilus thermoluteolus</name>
    <name type="common">Pseudomonas hydrogenothermophila</name>
    <dbReference type="NCBI Taxonomy" id="297"/>
    <lineage>
        <taxon>Bacteria</taxon>
        <taxon>Pseudomonadati</taxon>
        <taxon>Pseudomonadota</taxon>
        <taxon>Hydrogenophilia</taxon>
        <taxon>Hydrogenophilales</taxon>
        <taxon>Hydrogenophilaceae</taxon>
        <taxon>Hydrogenophilus</taxon>
    </lineage>
</organism>
<comment type="function">
    <text evidence="4">Nucleoside triphosphate pyrophosphatase that hydrolyzes dTTP and UTP. May have a dual role in cell division arrest and in preventing the incorporation of modified nucleotides into cellular nucleic acids.</text>
</comment>
<dbReference type="Proteomes" id="UP000262004">
    <property type="component" value="Chromosome"/>
</dbReference>
<evidence type="ECO:0000256" key="3">
    <source>
        <dbReference type="ARBA" id="ARBA00023080"/>
    </source>
</evidence>
<feature type="site" description="Important for substrate specificity" evidence="4">
    <location>
        <position position="15"/>
    </location>
</feature>